<dbReference type="GO" id="GO:1905762">
    <property type="term" value="F:CCR4-NOT complex binding"/>
    <property type="evidence" value="ECO:0007669"/>
    <property type="project" value="TreeGrafter"/>
</dbReference>
<dbReference type="Proteomes" id="UP000694388">
    <property type="component" value="Unplaced"/>
</dbReference>
<dbReference type="PANTHER" id="PTHR15703">
    <property type="entry name" value="RIKEN CDNA 4931406P16 GENE"/>
    <property type="match status" value="1"/>
</dbReference>
<proteinExistence type="predicted"/>
<dbReference type="GeneTree" id="ENSGT00390000003210"/>
<reference evidence="2" key="1">
    <citation type="submission" date="2025-05" db="UniProtKB">
        <authorList>
            <consortium name="Ensembl"/>
        </authorList>
    </citation>
    <scope>IDENTIFICATION</scope>
</reference>
<dbReference type="PANTHER" id="PTHR15703:SF3">
    <property type="entry name" value="GRANULE ASSOCIATED RAC AND RHOG EFFECTOR PROTEIN 1"/>
    <property type="match status" value="1"/>
</dbReference>
<evidence type="ECO:0000313" key="2">
    <source>
        <dbReference type="Ensembl" id="ENSEBUP00000002931.1"/>
    </source>
</evidence>
<feature type="region of interest" description="Disordered" evidence="1">
    <location>
        <begin position="876"/>
        <end position="919"/>
    </location>
</feature>
<evidence type="ECO:0000313" key="3">
    <source>
        <dbReference type="Proteomes" id="UP000694388"/>
    </source>
</evidence>
<feature type="region of interest" description="Disordered" evidence="1">
    <location>
        <begin position="680"/>
        <end position="702"/>
    </location>
</feature>
<dbReference type="OMA" id="REACSSW"/>
<feature type="compositionally biased region" description="Low complexity" evidence="1">
    <location>
        <begin position="808"/>
        <end position="822"/>
    </location>
</feature>
<keyword evidence="3" id="KW-1185">Reference proteome</keyword>
<organism evidence="2 3">
    <name type="scientific">Eptatretus burgeri</name>
    <name type="common">Inshore hagfish</name>
    <dbReference type="NCBI Taxonomy" id="7764"/>
    <lineage>
        <taxon>Eukaryota</taxon>
        <taxon>Metazoa</taxon>
        <taxon>Chordata</taxon>
        <taxon>Craniata</taxon>
        <taxon>Vertebrata</taxon>
        <taxon>Cyclostomata</taxon>
        <taxon>Myxini</taxon>
        <taxon>Myxiniformes</taxon>
        <taxon>Myxinidae</taxon>
        <taxon>Eptatretinae</taxon>
        <taxon>Eptatretus</taxon>
    </lineage>
</organism>
<feature type="region of interest" description="Disordered" evidence="1">
    <location>
        <begin position="720"/>
        <end position="845"/>
    </location>
</feature>
<feature type="compositionally biased region" description="Polar residues" evidence="1">
    <location>
        <begin position="978"/>
        <end position="993"/>
    </location>
</feature>
<evidence type="ECO:0000256" key="1">
    <source>
        <dbReference type="SAM" id="MobiDB-lite"/>
    </source>
</evidence>
<feature type="region of interest" description="Disordered" evidence="1">
    <location>
        <begin position="936"/>
        <end position="1000"/>
    </location>
</feature>
<feature type="region of interest" description="Disordered" evidence="1">
    <location>
        <begin position="583"/>
        <end position="623"/>
    </location>
</feature>
<dbReference type="Ensembl" id="ENSEBUT00000003294.1">
    <property type="protein sequence ID" value="ENSEBUP00000002931.1"/>
    <property type="gene ID" value="ENSEBUG00000002177.1"/>
</dbReference>
<sequence length="1057" mass="112121">MHCCSSKDTGGLDYSSRLPLDTVGSSKMQVAQTNVAFGGTVGFARPQRATDSLGRGPPQVRGTTTGAATSEAAWLPALQKGISRYLDSLFAFGHASCGLAEAFEGALRDAPAMAETARRVAHNQRGATDAAEAAALEVKAQLGQALTELGGGGRFWKDGCSELRSLNGPHDLQMLGRCFHSIIQLHQGFLKQALAATAAISQPCNQALDNSTPSSRGPQSLTGTPFPTMASPRVAPACNSAPRPCESPLSEMEAAVRSWQATAEATSRLRGRGADGGQAGRAVRQLLCTHGACIPESHLKELNARVDAALQWYQQALDSLGHVEYAMKAGFHLHPRAITTALQGCCAEAEAEQAGHRERRPNPPLLAELPSVSFAAGPRLLRAVAHRQPPADNLHAKMTAVRELISGAAGGVGRPCLPREEALVAEVLGQLCPATWHGACKTAVQLLFGQAGLVVVHSAQLEDREAYSPQISVELDQIMVQVPSTWCLKEDPATMSLLQRRLDPERALAVVDVLYTATFDLHRWRDGREQHLPSIQIQLRRNGEGAARLPVPGESESGCAKAPGSLQRTFSKLTSRLGRRALACGGGGLKPEEDGDGAERRPGRFTSHCGSCMSGDGRRAAPPLRHAISNDNIRTSNGQVGRAGGTLAAERGLRPTASFSALPSTSGEVDRVRGQTDRFPVSGSQHVLGGGGQSTTGAETKLPSDREMQDVIDFLSGFNTPKGHATSPRPHHRHHSEQQQLSPLCQQLSEKAQVSTRPAQSSHATGPRWAQATSGLWMGTQRPEVGREDTGPKSVNGGSDITLTDSIGTSSTASLTGTAGSLPRGTRNNTWPHRLTTENPPPPPSDMLPFDPAVGADPEYARYIAGVRHAMRQKRQGGFPWDSSARPSWLGHESTLDSRDTRGWPNTLDSASSSDETSSTADSLFSMFWGPDLLAAVGQRGNGGGERRGSVPPPSHGLSSTDNVTQDSKTHTWPPKSPWQQPNTDGNSSSNHSLLPHQVSGGLGQWNDSLPVMPLSVWSAAGGGETMSTLGFGTNIARLTGTQSTEPCPPPSFLHTY</sequence>
<protein>
    <submittedName>
        <fullName evidence="2">KIAA0355</fullName>
    </submittedName>
</protein>
<feature type="compositionally biased region" description="Low complexity" evidence="1">
    <location>
        <begin position="907"/>
        <end position="919"/>
    </location>
</feature>
<feature type="compositionally biased region" description="Polar residues" evidence="1">
    <location>
        <begin position="957"/>
        <end position="967"/>
    </location>
</feature>
<name>A0A8C4N7W3_EPTBU</name>
<dbReference type="AlphaFoldDB" id="A0A8C4N7W3"/>
<feature type="compositionally biased region" description="Polar residues" evidence="1">
    <location>
        <begin position="750"/>
        <end position="764"/>
    </location>
</feature>
<feature type="compositionally biased region" description="Polar residues" evidence="1">
    <location>
        <begin position="796"/>
        <end position="807"/>
    </location>
</feature>
<accession>A0A8C4N7W3</accession>
<dbReference type="InterPro" id="IPR043385">
    <property type="entry name" value="GARRE1"/>
</dbReference>
<feature type="region of interest" description="Disordered" evidence="1">
    <location>
        <begin position="47"/>
        <end position="67"/>
    </location>
</feature>
<dbReference type="Ensembl" id="ENSEBUT00000003259.1">
    <property type="protein sequence ID" value="ENSEBUP00000002897.1"/>
    <property type="gene ID" value="ENSEBUG00000002177.1"/>
</dbReference>
<dbReference type="GO" id="GO:0016601">
    <property type="term" value="P:Rac protein signal transduction"/>
    <property type="evidence" value="ECO:0007669"/>
    <property type="project" value="TreeGrafter"/>
</dbReference>
<feature type="compositionally biased region" description="Low complexity" evidence="1">
    <location>
        <begin position="738"/>
        <end position="749"/>
    </location>
</feature>